<accession>A0A8D7B1A5</accession>
<evidence type="ECO:0000313" key="3">
    <source>
        <dbReference type="EMBL" id="CAG1860435.1"/>
    </source>
</evidence>
<protein>
    <submittedName>
        <fullName evidence="2">(wild Malaysian banana) hypothetical protein</fullName>
    </submittedName>
</protein>
<gene>
    <name evidence="1" type="ORF">GSMUA_96980.1</name>
    <name evidence="2" type="ORF">GSMUA_97080.1</name>
    <name evidence="3" type="ORF">GSMUA_97390.1</name>
</gene>
<sequence length="48" mass="5813">YLFILQKVVTVKPCLWNGMKRPCYLFARKFYPEALHNLMQLFSNYTLI</sequence>
<proteinExistence type="predicted"/>
<name>A0A8D7B1A5_MUSAM</name>
<organism evidence="2">
    <name type="scientific">Musa acuminata subsp. malaccensis</name>
    <name type="common">Wild banana</name>
    <name type="synonym">Musa malaccensis</name>
    <dbReference type="NCBI Taxonomy" id="214687"/>
    <lineage>
        <taxon>Eukaryota</taxon>
        <taxon>Viridiplantae</taxon>
        <taxon>Streptophyta</taxon>
        <taxon>Embryophyta</taxon>
        <taxon>Tracheophyta</taxon>
        <taxon>Spermatophyta</taxon>
        <taxon>Magnoliopsida</taxon>
        <taxon>Liliopsida</taxon>
        <taxon>Zingiberales</taxon>
        <taxon>Musaceae</taxon>
        <taxon>Musa</taxon>
    </lineage>
</organism>
<dbReference type="AlphaFoldDB" id="A0A8D7B1A5"/>
<feature type="non-terminal residue" evidence="2">
    <location>
        <position position="1"/>
    </location>
</feature>
<dbReference type="EMBL" id="HG996466">
    <property type="protein sequence ID" value="CAG1860394.1"/>
    <property type="molecule type" value="Genomic_DNA"/>
</dbReference>
<dbReference type="EMBL" id="HG996466">
    <property type="protein sequence ID" value="CAG1860404.1"/>
    <property type="molecule type" value="Genomic_DNA"/>
</dbReference>
<evidence type="ECO:0000313" key="1">
    <source>
        <dbReference type="EMBL" id="CAG1860394.1"/>
    </source>
</evidence>
<dbReference type="EMBL" id="HG996466">
    <property type="protein sequence ID" value="CAG1860435.1"/>
    <property type="molecule type" value="Genomic_DNA"/>
</dbReference>
<evidence type="ECO:0000313" key="2">
    <source>
        <dbReference type="EMBL" id="CAG1860404.1"/>
    </source>
</evidence>
<reference evidence="2" key="1">
    <citation type="submission" date="2021-03" db="EMBL/GenBank/DDBJ databases">
        <authorList>
            <consortium name="Genoscope - CEA"/>
            <person name="William W."/>
        </authorList>
    </citation>
    <scope>NUCLEOTIDE SEQUENCE</scope>
    <source>
        <strain evidence="2">Doubled-haploid Pahang</strain>
    </source>
</reference>